<accession>A0A6M3HFL0</accession>
<name>A0A6M3HFL0_KLEPN</name>
<reference evidence="1" key="1">
    <citation type="submission" date="2019-12" db="EMBL/GenBank/DDBJ databases">
        <title>Compelete sequence of pBJ107-KPC.</title>
        <authorList>
            <person name="Zhou D."/>
        </authorList>
    </citation>
    <scope>NUCLEOTIDE SEQUENCE</scope>
    <source>
        <strain evidence="1">BJ107</strain>
        <plasmid evidence="1">pBJ107-KPC</plasmid>
    </source>
</reference>
<proteinExistence type="predicted"/>
<organism evidence="1">
    <name type="scientific">Klebsiella pneumoniae</name>
    <dbReference type="NCBI Taxonomy" id="573"/>
    <lineage>
        <taxon>Bacteria</taxon>
        <taxon>Pseudomonadati</taxon>
        <taxon>Pseudomonadota</taxon>
        <taxon>Gammaproteobacteria</taxon>
        <taxon>Enterobacterales</taxon>
        <taxon>Enterobacteriaceae</taxon>
        <taxon>Klebsiella/Raoultella group</taxon>
        <taxon>Klebsiella</taxon>
        <taxon>Klebsiella pneumoniae complex</taxon>
    </lineage>
</organism>
<dbReference type="AlphaFoldDB" id="A0A6M3HFL0"/>
<keyword evidence="1" id="KW-0614">Plasmid</keyword>
<geneLocation type="plasmid" evidence="1">
    <name>pBJ107-KPC</name>
</geneLocation>
<dbReference type="EMBL" id="MN891684">
    <property type="protein sequence ID" value="QIS32945.1"/>
    <property type="molecule type" value="Genomic_DNA"/>
</dbReference>
<evidence type="ECO:0000313" key="1">
    <source>
        <dbReference type="EMBL" id="QIS32945.1"/>
    </source>
</evidence>
<protein>
    <submittedName>
        <fullName evidence="1">Uncharacterized protein</fullName>
    </submittedName>
</protein>
<sequence length="50" mass="5060">MCTGLRSGISEGELPCFTAVRAEITLMPGSTFAITHHAFSSGTGGTADGD</sequence>